<sequence length="350" mass="39614">MTIFIEDDGPLIVVSFLIVCLISIAIQSAENARQRRKLAVVAGPNQQTREKGRLFFYTVLILGLLTLVANYVVGITSSIAAAHFEEVRDPIGLFALPGFDFTLLTLVIYAVAILVIANLFLRNVRIELPELLADLHDARKFGALDSPRQIAHYTAELEQLRQMRQANRTKTFTSGDFDTYFTSQESLERPTLRQQLRHLNHDPQHRARGKYFHRRIFLNYRLAAGKWLAPFALIALFSFYLAVQELVEPDDAGTDYSLAVAWAVAGLLGLLAFVTQYRCELGKVLLKSRKEFISEQTEEECRSILKEAIADLPTLAPAGPPPNRKGDGWEPWLRIGPWEARRRALPREDI</sequence>
<protein>
    <submittedName>
        <fullName evidence="2">Uncharacterized protein</fullName>
    </submittedName>
</protein>
<accession>A0A0M3UFI5</accession>
<organism evidence="2 3">
    <name type="scientific">Arthrobacter alpinus</name>
    <dbReference type="NCBI Taxonomy" id="656366"/>
    <lineage>
        <taxon>Bacteria</taxon>
        <taxon>Bacillati</taxon>
        <taxon>Actinomycetota</taxon>
        <taxon>Actinomycetes</taxon>
        <taxon>Micrococcales</taxon>
        <taxon>Micrococcaceae</taxon>
        <taxon>Arthrobacter</taxon>
    </lineage>
</organism>
<dbReference type="AlphaFoldDB" id="A0A0M3UFI5"/>
<name>A0A0M3UFI5_9MICC</name>
<gene>
    <name evidence="2" type="ORF">AOC05_01975</name>
</gene>
<keyword evidence="1" id="KW-1133">Transmembrane helix</keyword>
<feature type="transmembrane region" description="Helical" evidence="1">
    <location>
        <begin position="54"/>
        <end position="81"/>
    </location>
</feature>
<dbReference type="RefSeq" id="WP_062005243.1">
    <property type="nucleotide sequence ID" value="NZ_CP012677.1"/>
</dbReference>
<feature type="transmembrane region" description="Helical" evidence="1">
    <location>
        <begin position="12"/>
        <end position="29"/>
    </location>
</feature>
<dbReference type="OrthoDB" id="4943673at2"/>
<feature type="transmembrane region" description="Helical" evidence="1">
    <location>
        <begin position="218"/>
        <end position="240"/>
    </location>
</feature>
<keyword evidence="3" id="KW-1185">Reference proteome</keyword>
<reference evidence="3" key="1">
    <citation type="submission" date="2015-09" db="EMBL/GenBank/DDBJ databases">
        <title>Complete genome of Arthrobacter alpinus strain R3.8.</title>
        <authorList>
            <person name="See-Too W.S."/>
            <person name="Chan K.G."/>
        </authorList>
    </citation>
    <scope>NUCLEOTIDE SEQUENCE [LARGE SCALE GENOMIC DNA]</scope>
    <source>
        <strain evidence="3">R3.8</strain>
    </source>
</reference>
<evidence type="ECO:0000313" key="3">
    <source>
        <dbReference type="Proteomes" id="UP000062833"/>
    </source>
</evidence>
<keyword evidence="1" id="KW-0812">Transmembrane</keyword>
<keyword evidence="1" id="KW-0472">Membrane</keyword>
<dbReference type="PATRIC" id="fig|656366.3.peg.444"/>
<evidence type="ECO:0000256" key="1">
    <source>
        <dbReference type="SAM" id="Phobius"/>
    </source>
</evidence>
<dbReference type="Proteomes" id="UP000062833">
    <property type="component" value="Chromosome"/>
</dbReference>
<feature type="transmembrane region" description="Helical" evidence="1">
    <location>
        <begin position="101"/>
        <end position="121"/>
    </location>
</feature>
<dbReference type="KEGG" id="aaq:AOC05_01975"/>
<evidence type="ECO:0000313" key="2">
    <source>
        <dbReference type="EMBL" id="ALE91405.1"/>
    </source>
</evidence>
<feature type="transmembrane region" description="Helical" evidence="1">
    <location>
        <begin position="260"/>
        <end position="279"/>
    </location>
</feature>
<dbReference type="EMBL" id="CP012677">
    <property type="protein sequence ID" value="ALE91405.1"/>
    <property type="molecule type" value="Genomic_DNA"/>
</dbReference>
<proteinExistence type="predicted"/>